<dbReference type="SUPFAM" id="SSF51735">
    <property type="entry name" value="NAD(P)-binding Rossmann-fold domains"/>
    <property type="match status" value="1"/>
</dbReference>
<dbReference type="EMBL" id="QZAN01000079">
    <property type="protein sequence ID" value="THW59324.1"/>
    <property type="molecule type" value="Genomic_DNA"/>
</dbReference>
<keyword evidence="2" id="KW-0521">NADP</keyword>
<evidence type="ECO:0000259" key="5">
    <source>
        <dbReference type="Pfam" id="PF05368"/>
    </source>
</evidence>
<dbReference type="Pfam" id="PF05368">
    <property type="entry name" value="NmrA"/>
    <property type="match status" value="1"/>
</dbReference>
<evidence type="ECO:0000313" key="6">
    <source>
        <dbReference type="EMBL" id="THW59324.1"/>
    </source>
</evidence>
<dbReference type="InterPro" id="IPR051609">
    <property type="entry name" value="NmrA/Isoflavone_reductase-like"/>
</dbReference>
<gene>
    <name evidence="6" type="ORF">D6D20_06580</name>
</gene>
<dbReference type="PANTHER" id="PTHR47706:SF4">
    <property type="entry name" value="NMRA-LIKE DOMAIN-CONTAINING PROTEIN"/>
    <property type="match status" value="1"/>
</dbReference>
<dbReference type="InterPro" id="IPR008030">
    <property type="entry name" value="NmrA-like"/>
</dbReference>
<evidence type="ECO:0000256" key="2">
    <source>
        <dbReference type="ARBA" id="ARBA00022857"/>
    </source>
</evidence>
<feature type="signal peptide" evidence="4">
    <location>
        <begin position="1"/>
        <end position="18"/>
    </location>
</feature>
<dbReference type="GO" id="GO:0016491">
    <property type="term" value="F:oxidoreductase activity"/>
    <property type="evidence" value="ECO:0007669"/>
    <property type="project" value="UniProtKB-KW"/>
</dbReference>
<keyword evidence="3" id="KW-0560">Oxidoreductase</keyword>
<comment type="similarity">
    <text evidence="1">Belongs to the NmrA-type oxidoreductase family. Isoflavone reductase subfamily.</text>
</comment>
<reference evidence="6 7" key="1">
    <citation type="submission" date="2018-10" db="EMBL/GenBank/DDBJ databases">
        <title>Fifty Aureobasidium pullulans genomes reveal a recombining polyextremotolerant generalist.</title>
        <authorList>
            <person name="Gostincar C."/>
            <person name="Turk M."/>
            <person name="Zajc J."/>
            <person name="Gunde-Cimerman N."/>
        </authorList>
    </citation>
    <scope>NUCLEOTIDE SEQUENCE [LARGE SCALE GENOMIC DNA]</scope>
    <source>
        <strain evidence="6 7">EXF-10751</strain>
    </source>
</reference>
<sequence>MIILGLTSPIMIVAIAGSGDMARYASEELTRDGHDVVILSRSNSSQKPHFNLPGIQQVKTDYTTPSLLQILNDTKAQVLISFITDYTASFITVHENLIDACLCSVRCKRFIPSEYAGNIAEFPESPSFYYRTRQPIRQILRRQDQLEWTLVCCGWLMDYILPSKNRHLKDAGPGFPIDLANQRIVIPGTGDDEISFLAARDLARALSVLVSSPLAWGEYTYICGETGTFNELVEMVLGFYPHLQRDGITYKSVEELEMMLQSSQDEEEKILAEYQMGNVGPSLLLPEEKVQADRQRYFGGVKFRGILELLGQARDNPNVVV</sequence>
<dbReference type="InterPro" id="IPR036291">
    <property type="entry name" value="NAD(P)-bd_dom_sf"/>
</dbReference>
<feature type="domain" description="NmrA-like" evidence="5">
    <location>
        <begin position="12"/>
        <end position="235"/>
    </location>
</feature>
<proteinExistence type="inferred from homology"/>
<evidence type="ECO:0000256" key="1">
    <source>
        <dbReference type="ARBA" id="ARBA00005725"/>
    </source>
</evidence>
<accession>A0A4V4IMR2</accession>
<dbReference type="PANTHER" id="PTHR47706">
    <property type="entry name" value="NMRA-LIKE FAMILY PROTEIN"/>
    <property type="match status" value="1"/>
</dbReference>
<feature type="chain" id="PRO_5020925287" evidence="4">
    <location>
        <begin position="19"/>
        <end position="321"/>
    </location>
</feature>
<dbReference type="Gene3D" id="3.40.50.720">
    <property type="entry name" value="NAD(P)-binding Rossmann-like Domain"/>
    <property type="match status" value="1"/>
</dbReference>
<comment type="caution">
    <text evidence="6">The sequence shown here is derived from an EMBL/GenBank/DDBJ whole genome shotgun (WGS) entry which is preliminary data.</text>
</comment>
<dbReference type="Proteomes" id="UP000310421">
    <property type="component" value="Unassembled WGS sequence"/>
</dbReference>
<organism evidence="6 7">
    <name type="scientific">Aureobasidium pullulans</name>
    <name type="common">Black yeast</name>
    <name type="synonym">Pullularia pullulans</name>
    <dbReference type="NCBI Taxonomy" id="5580"/>
    <lineage>
        <taxon>Eukaryota</taxon>
        <taxon>Fungi</taxon>
        <taxon>Dikarya</taxon>
        <taxon>Ascomycota</taxon>
        <taxon>Pezizomycotina</taxon>
        <taxon>Dothideomycetes</taxon>
        <taxon>Dothideomycetidae</taxon>
        <taxon>Dothideales</taxon>
        <taxon>Saccotheciaceae</taxon>
        <taxon>Aureobasidium</taxon>
    </lineage>
</organism>
<evidence type="ECO:0000256" key="4">
    <source>
        <dbReference type="SAM" id="SignalP"/>
    </source>
</evidence>
<evidence type="ECO:0000313" key="7">
    <source>
        <dbReference type="Proteomes" id="UP000310421"/>
    </source>
</evidence>
<keyword evidence="4" id="KW-0732">Signal</keyword>
<evidence type="ECO:0000256" key="3">
    <source>
        <dbReference type="ARBA" id="ARBA00023002"/>
    </source>
</evidence>
<dbReference type="AlphaFoldDB" id="A0A4V4IMR2"/>
<name>A0A4V4IMR2_AURPU</name>
<protein>
    <submittedName>
        <fullName evidence="6">NAD(P)-binding protein</fullName>
    </submittedName>
</protein>